<sequence length="665" mass="75516">MKSYELYVKGLYGAILSQIAQKYPDMSRDCGRDLSRLLSLIDSRGLPFVTISLPEAGKHFDQCLAAERLIPFRMDGQRPYKKGSPIPRLFKGLLKRVFDDSGCLLQLVDTEAVRFLRQVYYLAKKLQLPCEDSKTWKQVHEFFTTDHRVQSPSLDWDSDDFDCDSARHLHFGDTSTRNRVLANRDFNEIWGESSDTRVLDYDLADAIQWTADAISSRIGVFDPELWRNKHGPGAVSDLKSYQFKYDFPNWPEKLSNVFPMSSFGFPNYTHWIDKLAAWANGDPSFSKHEPPSKLIAVPKTQKGPRLIAAEPTAYQWAQQAILSFLADRIARVPVCRSIHLRDQTFNQNLALRASHTQSHVTVDLSSASDRLSCWVVERMFRSNPTLLHALHSTRTRWVVNTIDRKSPKFHKLRKFACMGSACTFPVQSIVFLTIAIGSILQSRKLPLYDTEVLESVAQEVLVFGDDIIIPEDSYGTLQEALSSLGLKVNTSKTFSTGKFRESCGMDAYDGVNVTPVYAIRPPDVSRPESILSSVAVHNNFAMRGYYEAADFIKKAVHSVRRFAFRNVAVGSGAFGWYERGIVSNGHLKMRWNGTLHRLEYLVDRTLVKARPSPFEGSGALLQFFTEPKDEPSNGIVDLRFIRDMALGPKLRPASHFRRRWEPVVL</sequence>
<evidence type="ECO:0000256" key="8">
    <source>
        <dbReference type="ARBA" id="ARBA00048744"/>
    </source>
</evidence>
<evidence type="ECO:0000256" key="7">
    <source>
        <dbReference type="ARBA" id="ARBA00030248"/>
    </source>
</evidence>
<organism evidence="10 11">
    <name type="scientific">Leviviridae sp</name>
    <dbReference type="NCBI Taxonomy" id="2027243"/>
    <lineage>
        <taxon>Viruses</taxon>
        <taxon>Riboviria</taxon>
        <taxon>Orthornavirae</taxon>
        <taxon>Lenarviricota</taxon>
        <taxon>Leviviricetes</taxon>
        <taxon>Norzivirales</taxon>
        <taxon>Fiersviridae</taxon>
    </lineage>
</organism>
<keyword evidence="3" id="KW-0808">Transferase</keyword>
<dbReference type="EC" id="2.7.7.48" evidence="1"/>
<proteinExistence type="predicted"/>
<evidence type="ECO:0000256" key="6">
    <source>
        <dbReference type="ARBA" id="ARBA00022953"/>
    </source>
</evidence>
<protein>
    <recommendedName>
        <fullName evidence="1">RNA-directed RNA polymerase</fullName>
        <ecNumber evidence="1">2.7.7.48</ecNumber>
    </recommendedName>
    <alternativeName>
        <fullName evidence="7">RNA replicase beta chain</fullName>
    </alternativeName>
</protein>
<keyword evidence="2" id="KW-0696">RNA-directed RNA polymerase</keyword>
<keyword evidence="5" id="KW-0547">Nucleotide-binding</keyword>
<dbReference type="InterPro" id="IPR007096">
    <property type="entry name" value="RNA-dir_Rpol_cat_phage"/>
</dbReference>
<feature type="domain" description="RdRp catalytic" evidence="9">
    <location>
        <begin position="348"/>
        <end position="497"/>
    </location>
</feature>
<dbReference type="SUPFAM" id="SSF56672">
    <property type="entry name" value="DNA/RNA polymerases"/>
    <property type="match status" value="1"/>
</dbReference>
<keyword evidence="4" id="KW-0548">Nucleotidyltransferase</keyword>
<dbReference type="PROSITE" id="PS50522">
    <property type="entry name" value="RDRP_PHAGE"/>
    <property type="match status" value="1"/>
</dbReference>
<dbReference type="Proteomes" id="UP001060145">
    <property type="component" value="Segment"/>
</dbReference>
<keyword evidence="11" id="KW-1185">Reference proteome</keyword>
<keyword evidence="6" id="KW-0693">Viral RNA replication</keyword>
<evidence type="ECO:0000256" key="4">
    <source>
        <dbReference type="ARBA" id="ARBA00022695"/>
    </source>
</evidence>
<evidence type="ECO:0000256" key="3">
    <source>
        <dbReference type="ARBA" id="ARBA00022679"/>
    </source>
</evidence>
<evidence type="ECO:0000256" key="1">
    <source>
        <dbReference type="ARBA" id="ARBA00012494"/>
    </source>
</evidence>
<name>A0ABY4D6Q5_9VIRU</name>
<dbReference type="InterPro" id="IPR005093">
    <property type="entry name" value="RNArep_beta"/>
</dbReference>
<dbReference type="Pfam" id="PF03431">
    <property type="entry name" value="RNA_replicase_B"/>
    <property type="match status" value="1"/>
</dbReference>
<evidence type="ECO:0000256" key="2">
    <source>
        <dbReference type="ARBA" id="ARBA00022484"/>
    </source>
</evidence>
<reference evidence="10" key="1">
    <citation type="submission" date="2021-05" db="EMBL/GenBank/DDBJ databases">
        <authorList>
            <person name="Chen Y.-M."/>
            <person name="Zhang Y.-Z."/>
        </authorList>
    </citation>
    <scope>NUCLEOTIDE SEQUENCE</scope>
    <source>
        <strain evidence="10">277-k141_11656</strain>
    </source>
</reference>
<evidence type="ECO:0000259" key="9">
    <source>
        <dbReference type="PROSITE" id="PS50522"/>
    </source>
</evidence>
<dbReference type="InterPro" id="IPR043502">
    <property type="entry name" value="DNA/RNA_pol_sf"/>
</dbReference>
<reference evidence="10" key="2">
    <citation type="journal article" date="2022" name="Nat. Microbiol.">
        <title>RNA viromes from terrestrial sites across China expand environmental viral diversity.</title>
        <authorList>
            <person name="Chiapello M."/>
            <person name="Rodriguez-Romero J."/>
            <person name="Ayllon M.A."/>
            <person name="Turina M."/>
        </authorList>
    </citation>
    <scope>NUCLEOTIDE SEQUENCE</scope>
    <source>
        <strain evidence="10">277-k141_11656</strain>
    </source>
</reference>
<evidence type="ECO:0000313" key="10">
    <source>
        <dbReference type="EMBL" id="UOL48997.1"/>
    </source>
</evidence>
<accession>A0ABY4D6Q5</accession>
<evidence type="ECO:0000256" key="5">
    <source>
        <dbReference type="ARBA" id="ARBA00022741"/>
    </source>
</evidence>
<comment type="catalytic activity">
    <reaction evidence="8">
        <text>RNA(n) + a ribonucleoside 5'-triphosphate = RNA(n+1) + diphosphate</text>
        <dbReference type="Rhea" id="RHEA:21248"/>
        <dbReference type="Rhea" id="RHEA-COMP:14527"/>
        <dbReference type="Rhea" id="RHEA-COMP:17342"/>
        <dbReference type="ChEBI" id="CHEBI:33019"/>
        <dbReference type="ChEBI" id="CHEBI:61557"/>
        <dbReference type="ChEBI" id="CHEBI:140395"/>
        <dbReference type="EC" id="2.7.7.48"/>
    </reaction>
</comment>
<evidence type="ECO:0000313" key="11">
    <source>
        <dbReference type="Proteomes" id="UP001060145"/>
    </source>
</evidence>
<dbReference type="EMBL" id="MZ679491">
    <property type="protein sequence ID" value="UOL48997.1"/>
    <property type="molecule type" value="Genomic_RNA"/>
</dbReference>